<accession>A0A1Q9A2V8</accession>
<keyword evidence="4" id="KW-1185">Reference proteome</keyword>
<dbReference type="EMBL" id="MKIN01000022">
    <property type="protein sequence ID" value="OLP48872.1"/>
    <property type="molecule type" value="Genomic_DNA"/>
</dbReference>
<dbReference type="Proteomes" id="UP000544107">
    <property type="component" value="Unassembled WGS sequence"/>
</dbReference>
<dbReference type="OrthoDB" id="8404818at2"/>
<dbReference type="AlphaFoldDB" id="A0A1Q9A2V8"/>
<protein>
    <submittedName>
        <fullName evidence="3">Uncharacterized protein</fullName>
    </submittedName>
</protein>
<evidence type="ECO:0000313" key="3">
    <source>
        <dbReference type="EMBL" id="OLP48872.1"/>
    </source>
</evidence>
<name>A0A1Q9A2V8_9HYPH</name>
<dbReference type="Proteomes" id="UP000185598">
    <property type="component" value="Unassembled WGS sequence"/>
</dbReference>
<evidence type="ECO:0000313" key="4">
    <source>
        <dbReference type="Proteomes" id="UP000185598"/>
    </source>
</evidence>
<reference evidence="2 5" key="2">
    <citation type="submission" date="2020-08" db="EMBL/GenBank/DDBJ databases">
        <title>Genomic Encyclopedia of Type Strains, Phase IV (KMG-IV): sequencing the most valuable type-strain genomes for metagenomic binning, comparative biology and taxonomic classification.</title>
        <authorList>
            <person name="Goeker M."/>
        </authorList>
    </citation>
    <scope>NUCLEOTIDE SEQUENCE [LARGE SCALE GENOMIC DNA]</scope>
    <source>
        <strain evidence="2 5">DSM 100021</strain>
    </source>
</reference>
<evidence type="ECO:0000313" key="5">
    <source>
        <dbReference type="Proteomes" id="UP000544107"/>
    </source>
</evidence>
<proteinExistence type="predicted"/>
<evidence type="ECO:0000256" key="1">
    <source>
        <dbReference type="SAM" id="MobiDB-lite"/>
    </source>
</evidence>
<gene>
    <name evidence="3" type="ORF">BJF91_17205</name>
    <name evidence="2" type="ORF">GGQ71_000060</name>
</gene>
<evidence type="ECO:0000313" key="2">
    <source>
        <dbReference type="EMBL" id="MBB4005824.1"/>
    </source>
</evidence>
<comment type="caution">
    <text evidence="3">The sequence shown here is derived from an EMBL/GenBank/DDBJ whole genome shotgun (WGS) entry which is preliminary data.</text>
</comment>
<dbReference type="RefSeq" id="WP_075614662.1">
    <property type="nucleotide sequence ID" value="NZ_JACIED010000001.1"/>
</dbReference>
<dbReference type="EMBL" id="JACIED010000001">
    <property type="protein sequence ID" value="MBB4005824.1"/>
    <property type="molecule type" value="Genomic_DNA"/>
</dbReference>
<sequence>MKPAGLFVCTDNPQQAAIDLFRCDPELVPAWAKIVSDVAEIAAIPTKAKVINRWYGSPGLFEQVWREERLRREFDMDYAVHVAALEAWHDKRWAEACAPPAEPAPLADRQDHAPPAARAASPPSSSAHSRQSRWL</sequence>
<feature type="region of interest" description="Disordered" evidence="1">
    <location>
        <begin position="99"/>
        <end position="135"/>
    </location>
</feature>
<reference evidence="3 4" key="1">
    <citation type="submission" date="2016-09" db="EMBL/GenBank/DDBJ databases">
        <title>Rhizobium oryziradicis sp. nov., isolated from the root of rice.</title>
        <authorList>
            <person name="Zhao J."/>
            <person name="Zhang X."/>
        </authorList>
    </citation>
    <scope>NUCLEOTIDE SEQUENCE [LARGE SCALE GENOMIC DNA]</scope>
    <source>
        <strain evidence="3 4">14971</strain>
    </source>
</reference>
<dbReference type="STRING" id="887144.BJF91_17205"/>
<organism evidence="3 4">
    <name type="scientific">Allorhizobium taibaishanense</name>
    <dbReference type="NCBI Taxonomy" id="887144"/>
    <lineage>
        <taxon>Bacteria</taxon>
        <taxon>Pseudomonadati</taxon>
        <taxon>Pseudomonadota</taxon>
        <taxon>Alphaproteobacteria</taxon>
        <taxon>Hyphomicrobiales</taxon>
        <taxon>Rhizobiaceae</taxon>
        <taxon>Rhizobium/Agrobacterium group</taxon>
        <taxon>Allorhizobium</taxon>
    </lineage>
</organism>